<dbReference type="PRINTS" id="PR00385">
    <property type="entry name" value="P450"/>
</dbReference>
<evidence type="ECO:0000256" key="5">
    <source>
        <dbReference type="ARBA" id="ARBA00022723"/>
    </source>
</evidence>
<keyword evidence="10 12" id="KW-0472">Membrane</keyword>
<keyword evidence="5 11" id="KW-0479">Metal-binding</keyword>
<dbReference type="Gene3D" id="1.10.630.10">
    <property type="entry name" value="Cytochrome P450"/>
    <property type="match status" value="1"/>
</dbReference>
<dbReference type="PANTHER" id="PTHR47947:SF1">
    <property type="entry name" value="CYTOCHROME P450 82E3"/>
    <property type="match status" value="1"/>
</dbReference>
<keyword evidence="9" id="KW-0503">Monooxygenase</keyword>
<dbReference type="EMBL" id="JAUIZM010000011">
    <property type="protein sequence ID" value="KAK1354536.1"/>
    <property type="molecule type" value="Genomic_DNA"/>
</dbReference>
<evidence type="ECO:0000256" key="10">
    <source>
        <dbReference type="ARBA" id="ARBA00023136"/>
    </source>
</evidence>
<evidence type="ECO:0000313" key="13">
    <source>
        <dbReference type="EMBL" id="KAK1354536.1"/>
    </source>
</evidence>
<protein>
    <submittedName>
        <fullName evidence="13">Cytochrome P450, family 82, subfamily C, polypeptide 4</fullName>
    </submittedName>
</protein>
<dbReference type="InterPro" id="IPR002401">
    <property type="entry name" value="Cyt_P450_E_grp-I"/>
</dbReference>
<keyword evidence="6 12" id="KW-1133">Transmembrane helix</keyword>
<keyword evidence="14" id="KW-1185">Reference proteome</keyword>
<comment type="subcellular location">
    <subcellularLocation>
        <location evidence="2">Membrane</location>
        <topology evidence="2">Single-pass membrane protein</topology>
    </subcellularLocation>
</comment>
<sequence>MDATVLLLQGTLSFVALFLFYSFWSSRTISSGDKKKIQAPKPNGAWPILGHIPLFRGSDPACRILADMADKYGPVLRIQFGLQHALVVSGKEAVTEIFTTNDLSFINRPKAFANSAFFAMTPCGPFWREMRKTAVFELLSNSRLEVLKPMIASEVTTCIRELYSVCCNNGIVGRVKFNIGKWIQQVAFNVMMQMMARKRYSSIGKGATEMESRIFIKANDGFFVKYNPFEMSNMIPFTEWMDLKGKRRALKRTEKELNLILSSWLEEHKQSMGNQDQLKETPDFIHVMLSLLAESDVFLYGHKGEDVIKANVSGGIFAGTDTVFVTLTWALALLLKHKEMLQRAQQELDIHIGKERWVEESDIKNLIYTQAIIKETLRLYPAAPLSVPRQALEDCIVAGYYIPKGTPLFVNLWKLHRDSGTWTDPCEFQPERFLTSHAGHDPRGQQFGFIPFTLGRRSCPGTTAGMHIMHLTLARLLQGFDLATPTDEPINMTEAEGLTLHKKYPLEVMLTPRLPDKLYK</sequence>
<evidence type="ECO:0000256" key="12">
    <source>
        <dbReference type="SAM" id="Phobius"/>
    </source>
</evidence>
<evidence type="ECO:0000256" key="11">
    <source>
        <dbReference type="PIRSR" id="PIRSR602401-1"/>
    </source>
</evidence>
<dbReference type="GO" id="GO:0004497">
    <property type="term" value="F:monooxygenase activity"/>
    <property type="evidence" value="ECO:0007669"/>
    <property type="project" value="UniProtKB-KW"/>
</dbReference>
<reference evidence="13" key="1">
    <citation type="submission" date="2023-02" db="EMBL/GenBank/DDBJ databases">
        <title>Genome of toxic invasive species Heracleum sosnowskyi carries increased number of genes despite the absence of recent whole-genome duplications.</title>
        <authorList>
            <person name="Schelkunov M."/>
            <person name="Shtratnikova V."/>
            <person name="Makarenko M."/>
            <person name="Klepikova A."/>
            <person name="Omelchenko D."/>
            <person name="Novikova G."/>
            <person name="Obukhova E."/>
            <person name="Bogdanov V."/>
            <person name="Penin A."/>
            <person name="Logacheva M."/>
        </authorList>
    </citation>
    <scope>NUCLEOTIDE SEQUENCE</scope>
    <source>
        <strain evidence="13">Hsosn_3</strain>
        <tissue evidence="13">Leaf</tissue>
    </source>
</reference>
<evidence type="ECO:0000256" key="8">
    <source>
        <dbReference type="ARBA" id="ARBA00023004"/>
    </source>
</evidence>
<keyword evidence="7" id="KW-0560">Oxidoreductase</keyword>
<organism evidence="13 14">
    <name type="scientific">Heracleum sosnowskyi</name>
    <dbReference type="NCBI Taxonomy" id="360622"/>
    <lineage>
        <taxon>Eukaryota</taxon>
        <taxon>Viridiplantae</taxon>
        <taxon>Streptophyta</taxon>
        <taxon>Embryophyta</taxon>
        <taxon>Tracheophyta</taxon>
        <taxon>Spermatophyta</taxon>
        <taxon>Magnoliopsida</taxon>
        <taxon>eudicotyledons</taxon>
        <taxon>Gunneridae</taxon>
        <taxon>Pentapetalae</taxon>
        <taxon>asterids</taxon>
        <taxon>campanulids</taxon>
        <taxon>Apiales</taxon>
        <taxon>Apiaceae</taxon>
        <taxon>Apioideae</taxon>
        <taxon>apioid superclade</taxon>
        <taxon>Tordylieae</taxon>
        <taxon>Tordyliinae</taxon>
        <taxon>Heracleum</taxon>
    </lineage>
</organism>
<dbReference type="Proteomes" id="UP001237642">
    <property type="component" value="Unassembled WGS sequence"/>
</dbReference>
<feature type="transmembrane region" description="Helical" evidence="12">
    <location>
        <begin position="6"/>
        <end position="24"/>
    </location>
</feature>
<keyword evidence="3 11" id="KW-0349">Heme</keyword>
<reference evidence="13" key="2">
    <citation type="submission" date="2023-05" db="EMBL/GenBank/DDBJ databases">
        <authorList>
            <person name="Schelkunov M.I."/>
        </authorList>
    </citation>
    <scope>NUCLEOTIDE SEQUENCE</scope>
    <source>
        <strain evidence="13">Hsosn_3</strain>
        <tissue evidence="13">Leaf</tissue>
    </source>
</reference>
<dbReference type="PANTHER" id="PTHR47947">
    <property type="entry name" value="CYTOCHROME P450 82C3-RELATED"/>
    <property type="match status" value="1"/>
</dbReference>
<comment type="caution">
    <text evidence="13">The sequence shown here is derived from an EMBL/GenBank/DDBJ whole genome shotgun (WGS) entry which is preliminary data.</text>
</comment>
<dbReference type="GO" id="GO:0005506">
    <property type="term" value="F:iron ion binding"/>
    <property type="evidence" value="ECO:0007669"/>
    <property type="project" value="InterPro"/>
</dbReference>
<evidence type="ECO:0000256" key="1">
    <source>
        <dbReference type="ARBA" id="ARBA00001971"/>
    </source>
</evidence>
<proteinExistence type="predicted"/>
<evidence type="ECO:0000256" key="7">
    <source>
        <dbReference type="ARBA" id="ARBA00023002"/>
    </source>
</evidence>
<evidence type="ECO:0000256" key="3">
    <source>
        <dbReference type="ARBA" id="ARBA00022617"/>
    </source>
</evidence>
<keyword evidence="8 11" id="KW-0408">Iron</keyword>
<evidence type="ECO:0000256" key="2">
    <source>
        <dbReference type="ARBA" id="ARBA00004167"/>
    </source>
</evidence>
<dbReference type="InterPro" id="IPR050651">
    <property type="entry name" value="Plant_Cytochrome_P450_Monoox"/>
</dbReference>
<dbReference type="FunFam" id="1.10.630.10:FF:000026">
    <property type="entry name" value="Cytochrome P450 82C4"/>
    <property type="match status" value="1"/>
</dbReference>
<evidence type="ECO:0000256" key="9">
    <source>
        <dbReference type="ARBA" id="ARBA00023033"/>
    </source>
</evidence>
<dbReference type="InterPro" id="IPR001128">
    <property type="entry name" value="Cyt_P450"/>
</dbReference>
<dbReference type="GO" id="GO:0009805">
    <property type="term" value="P:coumarin biosynthetic process"/>
    <property type="evidence" value="ECO:0007669"/>
    <property type="project" value="UniProtKB-ARBA"/>
</dbReference>
<gene>
    <name evidence="13" type="ORF">POM88_047792</name>
</gene>
<name>A0AAD8GV09_9APIA</name>
<feature type="binding site" description="axial binding residue" evidence="11">
    <location>
        <position position="459"/>
    </location>
    <ligand>
        <name>heme</name>
        <dbReference type="ChEBI" id="CHEBI:30413"/>
    </ligand>
    <ligandPart>
        <name>Fe</name>
        <dbReference type="ChEBI" id="CHEBI:18248"/>
    </ligandPart>
</feature>
<evidence type="ECO:0000256" key="4">
    <source>
        <dbReference type="ARBA" id="ARBA00022692"/>
    </source>
</evidence>
<evidence type="ECO:0000313" key="14">
    <source>
        <dbReference type="Proteomes" id="UP001237642"/>
    </source>
</evidence>
<dbReference type="GO" id="GO:0020037">
    <property type="term" value="F:heme binding"/>
    <property type="evidence" value="ECO:0007669"/>
    <property type="project" value="InterPro"/>
</dbReference>
<evidence type="ECO:0000256" key="6">
    <source>
        <dbReference type="ARBA" id="ARBA00022989"/>
    </source>
</evidence>
<dbReference type="GO" id="GO:0016705">
    <property type="term" value="F:oxidoreductase activity, acting on paired donors, with incorporation or reduction of molecular oxygen"/>
    <property type="evidence" value="ECO:0007669"/>
    <property type="project" value="InterPro"/>
</dbReference>
<accession>A0AAD8GV09</accession>
<dbReference type="Pfam" id="PF00067">
    <property type="entry name" value="p450"/>
    <property type="match status" value="1"/>
</dbReference>
<dbReference type="SUPFAM" id="SSF48264">
    <property type="entry name" value="Cytochrome P450"/>
    <property type="match status" value="1"/>
</dbReference>
<dbReference type="InterPro" id="IPR036396">
    <property type="entry name" value="Cyt_P450_sf"/>
</dbReference>
<dbReference type="AlphaFoldDB" id="A0AAD8GV09"/>
<keyword evidence="4 12" id="KW-0812">Transmembrane</keyword>
<dbReference type="PRINTS" id="PR00463">
    <property type="entry name" value="EP450I"/>
</dbReference>
<comment type="cofactor">
    <cofactor evidence="1 11">
        <name>heme</name>
        <dbReference type="ChEBI" id="CHEBI:30413"/>
    </cofactor>
</comment>
<dbReference type="GO" id="GO:0016020">
    <property type="term" value="C:membrane"/>
    <property type="evidence" value="ECO:0007669"/>
    <property type="project" value="UniProtKB-SubCell"/>
</dbReference>